<evidence type="ECO:0000256" key="2">
    <source>
        <dbReference type="ARBA" id="ARBA00022744"/>
    </source>
</evidence>
<keyword evidence="4" id="KW-1185">Reference proteome</keyword>
<keyword evidence="2" id="KW-0416">Keratin</keyword>
<keyword evidence="1" id="KW-0677">Repeat</keyword>
<dbReference type="InterPro" id="IPR039351">
    <property type="entry name" value="KRTAP8-1"/>
</dbReference>
<evidence type="ECO:0008006" key="5">
    <source>
        <dbReference type="Google" id="ProtNLM"/>
    </source>
</evidence>
<organism evidence="3 4">
    <name type="scientific">Loxodonta africana</name>
    <name type="common">African elephant</name>
    <dbReference type="NCBI Taxonomy" id="9785"/>
    <lineage>
        <taxon>Eukaryota</taxon>
        <taxon>Metazoa</taxon>
        <taxon>Chordata</taxon>
        <taxon>Craniata</taxon>
        <taxon>Vertebrata</taxon>
        <taxon>Euteleostomi</taxon>
        <taxon>Mammalia</taxon>
        <taxon>Eutheria</taxon>
        <taxon>Afrotheria</taxon>
        <taxon>Proboscidea</taxon>
        <taxon>Elephantidae</taxon>
        <taxon>Loxodonta</taxon>
    </lineage>
</organism>
<dbReference type="PANTHER" id="PTHR36131">
    <property type="entry name" value="KERATIN-ASSOCIATED PROTEIN 8-1"/>
    <property type="match status" value="1"/>
</dbReference>
<proteinExistence type="predicted"/>
<sequence length="62" mass="7433">YYNSFFPRCYWGSCGYPLRYSIGCGYGSIYYPLGYGYGYRYGYGYNGCGPFGYRRYWPYTLY</sequence>
<dbReference type="STRING" id="9785.ENSLAFP00000012390"/>
<evidence type="ECO:0000256" key="1">
    <source>
        <dbReference type="ARBA" id="ARBA00022737"/>
    </source>
</evidence>
<dbReference type="InParanoid" id="G3TDV6"/>
<dbReference type="Pfam" id="PF11759">
    <property type="entry name" value="KRTAP"/>
    <property type="match status" value="1"/>
</dbReference>
<dbReference type="GO" id="GO:0005882">
    <property type="term" value="C:intermediate filament"/>
    <property type="evidence" value="ECO:0007669"/>
    <property type="project" value="UniProtKB-KW"/>
</dbReference>
<reference evidence="3" key="3">
    <citation type="submission" date="2025-09" db="UniProtKB">
        <authorList>
            <consortium name="Ensembl"/>
        </authorList>
    </citation>
    <scope>IDENTIFICATION</scope>
    <source>
        <strain evidence="3">Isolate ISIS603380</strain>
    </source>
</reference>
<dbReference type="PANTHER" id="PTHR36131:SF1">
    <property type="entry name" value="KERATIN-ASSOCIATED PROTEIN 8-1"/>
    <property type="match status" value="1"/>
</dbReference>
<evidence type="ECO:0000313" key="4">
    <source>
        <dbReference type="Proteomes" id="UP000007646"/>
    </source>
</evidence>
<reference evidence="3 4" key="1">
    <citation type="submission" date="2009-06" db="EMBL/GenBank/DDBJ databases">
        <title>The Genome Sequence of Loxodonta africana (African elephant).</title>
        <authorList>
            <person name="Di Palma F."/>
            <person name="Heiman D."/>
            <person name="Young S."/>
            <person name="Johnson J."/>
            <person name="Lander E.S."/>
            <person name="Lindblad-Toh K."/>
        </authorList>
    </citation>
    <scope>NUCLEOTIDE SEQUENCE [LARGE SCALE GENOMIC DNA]</scope>
    <source>
        <strain evidence="3 4">Isolate ISIS603380</strain>
    </source>
</reference>
<dbReference type="InterPro" id="IPR021743">
    <property type="entry name" value="KRTAP_type8/19/20/21/22"/>
</dbReference>
<protein>
    <recommendedName>
        <fullName evidence="5">Keratin associated protein 8-1</fullName>
    </recommendedName>
</protein>
<dbReference type="eggNOG" id="ENOG502SW61">
    <property type="taxonomic scope" value="Eukaryota"/>
</dbReference>
<dbReference type="OMA" id="RRYWPYA"/>
<dbReference type="GO" id="GO:0005829">
    <property type="term" value="C:cytosol"/>
    <property type="evidence" value="ECO:0007669"/>
    <property type="project" value="UniProtKB-ARBA"/>
</dbReference>
<accession>G3TDV6</accession>
<dbReference type="Proteomes" id="UP000007646">
    <property type="component" value="Unassembled WGS sequence"/>
</dbReference>
<dbReference type="AlphaFoldDB" id="G3TDV6"/>
<name>G3TDV6_LOXAF</name>
<evidence type="ECO:0000313" key="3">
    <source>
        <dbReference type="Ensembl" id="ENSLAFP00000012390.3"/>
    </source>
</evidence>
<dbReference type="FunCoup" id="G3TDV6">
    <property type="interactions" value="6"/>
</dbReference>
<dbReference type="HOGENOM" id="CLU_3019710_0_0_1"/>
<dbReference type="Ensembl" id="ENSLAFT00000014798.3">
    <property type="protein sequence ID" value="ENSLAFP00000012390.3"/>
    <property type="gene ID" value="ENSLAFG00000014806.3"/>
</dbReference>
<reference evidence="3" key="2">
    <citation type="submission" date="2025-08" db="UniProtKB">
        <authorList>
            <consortium name="Ensembl"/>
        </authorList>
    </citation>
    <scope>IDENTIFICATION</scope>
    <source>
        <strain evidence="3">Isolate ISIS603380</strain>
    </source>
</reference>